<feature type="repeat" description="ANK" evidence="3">
    <location>
        <begin position="219"/>
        <end position="251"/>
    </location>
</feature>
<dbReference type="Gene3D" id="1.25.40.20">
    <property type="entry name" value="Ankyrin repeat-containing domain"/>
    <property type="match status" value="1"/>
</dbReference>
<feature type="signal peptide" evidence="5">
    <location>
        <begin position="1"/>
        <end position="28"/>
    </location>
</feature>
<dbReference type="Proteomes" id="UP000183471">
    <property type="component" value="Unassembled WGS sequence"/>
</dbReference>
<dbReference type="PANTHER" id="PTHR24166">
    <property type="entry name" value="ROLLING PEBBLES, ISOFORM B"/>
    <property type="match status" value="1"/>
</dbReference>
<keyword evidence="1" id="KW-0677">Repeat</keyword>
<organism evidence="6 7">
    <name type="scientific">Nitrosospira multiformis</name>
    <dbReference type="NCBI Taxonomy" id="1231"/>
    <lineage>
        <taxon>Bacteria</taxon>
        <taxon>Pseudomonadati</taxon>
        <taxon>Pseudomonadota</taxon>
        <taxon>Betaproteobacteria</taxon>
        <taxon>Nitrosomonadales</taxon>
        <taxon>Nitrosomonadaceae</taxon>
        <taxon>Nitrosospira</taxon>
    </lineage>
</organism>
<dbReference type="InterPro" id="IPR002110">
    <property type="entry name" value="Ankyrin_rpt"/>
</dbReference>
<dbReference type="EMBL" id="FNKY01000001">
    <property type="protein sequence ID" value="SDQ76940.1"/>
    <property type="molecule type" value="Genomic_DNA"/>
</dbReference>
<dbReference type="PANTHER" id="PTHR24166:SF48">
    <property type="entry name" value="PROTEIN VAPYRIN"/>
    <property type="match status" value="1"/>
</dbReference>
<comment type="caution">
    <text evidence="6">The sequence shown here is derived from an EMBL/GenBank/DDBJ whole genome shotgun (WGS) entry which is preliminary data.</text>
</comment>
<evidence type="ECO:0000256" key="2">
    <source>
        <dbReference type="ARBA" id="ARBA00023043"/>
    </source>
</evidence>
<gene>
    <name evidence="6" type="ORF">SAMN05216402_2214</name>
</gene>
<keyword evidence="5" id="KW-0732">Signal</keyword>
<feature type="repeat" description="ANK" evidence="3">
    <location>
        <begin position="186"/>
        <end position="218"/>
    </location>
</feature>
<feature type="region of interest" description="Disordered" evidence="4">
    <location>
        <begin position="122"/>
        <end position="141"/>
    </location>
</feature>
<name>A0ABY0TFZ2_9PROT</name>
<keyword evidence="7" id="KW-1185">Reference proteome</keyword>
<accession>A0ABY0TFZ2</accession>
<evidence type="ECO:0000256" key="3">
    <source>
        <dbReference type="PROSITE-ProRule" id="PRU00023"/>
    </source>
</evidence>
<dbReference type="SMART" id="SM00248">
    <property type="entry name" value="ANK"/>
    <property type="match status" value="4"/>
</dbReference>
<reference evidence="6 7" key="1">
    <citation type="submission" date="2016-10" db="EMBL/GenBank/DDBJ databases">
        <authorList>
            <person name="Varghese N."/>
            <person name="Submissions S."/>
        </authorList>
    </citation>
    <scope>NUCLEOTIDE SEQUENCE [LARGE SCALE GENOMIC DNA]</scope>
    <source>
        <strain evidence="6 7">Nl1</strain>
    </source>
</reference>
<protein>
    <submittedName>
        <fullName evidence="6">Ankyrin repeat</fullName>
    </submittedName>
</protein>
<dbReference type="SUPFAM" id="SSF48403">
    <property type="entry name" value="Ankyrin repeat"/>
    <property type="match status" value="1"/>
</dbReference>
<dbReference type="PROSITE" id="PS50088">
    <property type="entry name" value="ANK_REPEAT"/>
    <property type="match status" value="2"/>
</dbReference>
<dbReference type="Pfam" id="PF12796">
    <property type="entry name" value="Ank_2"/>
    <property type="match status" value="1"/>
</dbReference>
<dbReference type="InterPro" id="IPR036770">
    <property type="entry name" value="Ankyrin_rpt-contain_sf"/>
</dbReference>
<evidence type="ECO:0000256" key="5">
    <source>
        <dbReference type="SAM" id="SignalP"/>
    </source>
</evidence>
<evidence type="ECO:0000313" key="6">
    <source>
        <dbReference type="EMBL" id="SDQ76940.1"/>
    </source>
</evidence>
<feature type="chain" id="PRO_5047153330" evidence="5">
    <location>
        <begin position="29"/>
        <end position="297"/>
    </location>
</feature>
<evidence type="ECO:0000256" key="1">
    <source>
        <dbReference type="ARBA" id="ARBA00022737"/>
    </source>
</evidence>
<dbReference type="InterPro" id="IPR050889">
    <property type="entry name" value="Dendritic_Spine_Reg/Scaffold"/>
</dbReference>
<proteinExistence type="predicted"/>
<evidence type="ECO:0000313" key="7">
    <source>
        <dbReference type="Proteomes" id="UP000183471"/>
    </source>
</evidence>
<dbReference type="PROSITE" id="PS50297">
    <property type="entry name" value="ANK_REP_REGION"/>
    <property type="match status" value="2"/>
</dbReference>
<keyword evidence="2 3" id="KW-0040">ANK repeat</keyword>
<evidence type="ECO:0000256" key="4">
    <source>
        <dbReference type="SAM" id="MobiDB-lite"/>
    </source>
</evidence>
<sequence>MICKDCLHYLIFTFLVSSGLLMPGTSHALDCPGIPEQTQKDLQVEIRAAVDRIGSAKGAELEKLTRNTTRDLLGKLPQADKVYLEQMMYATYCSALRDDPALTESQRSARIKAYNLELKRTLQGAQGKESPDQRAASAKDAARAELARIPLPYTPDAFVESAGNGNLAAVKWFLAAGINPNTKNEGGNTALMHAAGGGHTEIVNALLKAKANVNERNQGGYTALSWAASSDRKDVLPILLDHGADNDAINKAFLSAAEGGHVEALRMLLKRGRTRVSAMRRSERLRDQRSRARVKRS</sequence>
<dbReference type="PRINTS" id="PR01415">
    <property type="entry name" value="ANKYRIN"/>
</dbReference>